<comment type="caution">
    <text evidence="1">The sequence shown here is derived from an EMBL/GenBank/DDBJ whole genome shotgun (WGS) entry which is preliminary data.</text>
</comment>
<accession>A0A398B3N0</accession>
<dbReference type="Proteomes" id="UP000265816">
    <property type="component" value="Unassembled WGS sequence"/>
</dbReference>
<name>A0A398B3N0_9BACI</name>
<dbReference type="AlphaFoldDB" id="A0A398B3N0"/>
<dbReference type="RefSeq" id="WP_119113082.1">
    <property type="nucleotide sequence ID" value="NZ_CBCSEO010000001.1"/>
</dbReference>
<gene>
    <name evidence="1" type="ORF">D1970_11830</name>
</gene>
<evidence type="ECO:0000313" key="2">
    <source>
        <dbReference type="Proteomes" id="UP000265816"/>
    </source>
</evidence>
<organism evidence="1 2">
    <name type="scientific">Mesobacillus zeae</name>
    <dbReference type="NCBI Taxonomy" id="1917180"/>
    <lineage>
        <taxon>Bacteria</taxon>
        <taxon>Bacillati</taxon>
        <taxon>Bacillota</taxon>
        <taxon>Bacilli</taxon>
        <taxon>Bacillales</taxon>
        <taxon>Bacillaceae</taxon>
        <taxon>Mesobacillus</taxon>
    </lineage>
</organism>
<dbReference type="InterPro" id="IPR024488">
    <property type="entry name" value="DUF2777"/>
</dbReference>
<proteinExistence type="predicted"/>
<keyword evidence="2" id="KW-1185">Reference proteome</keyword>
<evidence type="ECO:0000313" key="1">
    <source>
        <dbReference type="EMBL" id="RID84579.1"/>
    </source>
</evidence>
<dbReference type="EMBL" id="QWVT01000019">
    <property type="protein sequence ID" value="RID84579.1"/>
    <property type="molecule type" value="Genomic_DNA"/>
</dbReference>
<dbReference type="OrthoDB" id="2923064at2"/>
<reference evidence="1 2" key="1">
    <citation type="submission" date="2018-08" db="EMBL/GenBank/DDBJ databases">
        <title>Bacillus jemisoniae sp. nov., Bacillus chryseoplanitiae sp. nov., Bacillus resnikiae sp. nov., and Bacillus frankliniae sp. nov., isolated from Viking spacecraft and associated surfaces.</title>
        <authorList>
            <person name="Seuylemezian A."/>
            <person name="Vaishampayan P."/>
        </authorList>
    </citation>
    <scope>NUCLEOTIDE SEQUENCE [LARGE SCALE GENOMIC DNA]</scope>
    <source>
        <strain evidence="1 2">JJ-247</strain>
    </source>
</reference>
<sequence length="187" mass="22016">MKRQQRQKLIEAQARAFHTGTVEYMNKQWVFFDEETDEASLLDEYVHQEAEVLRNTFWIKGYLLEDGGFREGASISQLENGETVRIRKQLIYSLEKLVEGLEDEALLYFLNTLNSLHFSIHDSIYCYNHLTFLNPEKEASGVNFLIFDNETQICSVQHHFDYGKKRVDRFEFTLSDGKRTVIEKMLS</sequence>
<dbReference type="Pfam" id="PF10949">
    <property type="entry name" value="DUF2777"/>
    <property type="match status" value="1"/>
</dbReference>
<protein>
    <submittedName>
        <fullName evidence="1">DUF2777 domain-containing protein</fullName>
    </submittedName>
</protein>